<evidence type="ECO:0000313" key="2">
    <source>
        <dbReference type="Proteomes" id="UP000267536"/>
    </source>
</evidence>
<dbReference type="InterPro" id="IPR001753">
    <property type="entry name" value="Enoyl-CoA_hydra/iso"/>
</dbReference>
<dbReference type="Pfam" id="PF00378">
    <property type="entry name" value="ECH_1"/>
    <property type="match status" value="1"/>
</dbReference>
<dbReference type="SUPFAM" id="SSF52096">
    <property type="entry name" value="ClpP/crotonase"/>
    <property type="match status" value="1"/>
</dbReference>
<dbReference type="PANTHER" id="PTHR43459:SF1">
    <property type="entry name" value="EG:BACN32G11.4 PROTEIN"/>
    <property type="match status" value="1"/>
</dbReference>
<dbReference type="Proteomes" id="UP000267536">
    <property type="component" value="Unassembled WGS sequence"/>
</dbReference>
<dbReference type="InterPro" id="IPR029045">
    <property type="entry name" value="ClpP/crotonase-like_dom_sf"/>
</dbReference>
<dbReference type="Gene3D" id="3.90.226.10">
    <property type="entry name" value="2-enoyl-CoA Hydratase, Chain A, domain 1"/>
    <property type="match status" value="1"/>
</dbReference>
<protein>
    <submittedName>
        <fullName evidence="1">Enoyl-CoA hydratase</fullName>
    </submittedName>
</protein>
<sequence length="268" mass="28331">MSEPTTQTASRSESPVLVTDEGAARVITLNRPERRNAIDLPMRYALAEAIETAMTDDPVRVVVLTGAGGAFCSGGDISTMSRQPESQTRPRAEAAQRVIRAIWNGPKPVLAAVEGPAFGAGTALAIACDRVIAASDALFGTTFTGVGLAGDMGVFASLPARVGVPTARQLLMLPRRITGNEALEMGLVDSVCGPGQALAEAIADAGRLAQGPPLALAAIKSQLNEWPKDRFQNLDDEVEHQVRLWDSDDFAEGVAAFGERRPPNFRGR</sequence>
<proteinExistence type="predicted"/>
<name>A0A3N4GFF0_9ACTN</name>
<reference evidence="1 2" key="1">
    <citation type="submission" date="2018-11" db="EMBL/GenBank/DDBJ databases">
        <title>Draft genome sequence of Gordonia sp. RS15-1S isolated from rice stems.</title>
        <authorList>
            <person name="Muangham S."/>
        </authorList>
    </citation>
    <scope>NUCLEOTIDE SEQUENCE [LARGE SCALE GENOMIC DNA]</scope>
    <source>
        <strain evidence="1 2">RS15-1S</strain>
    </source>
</reference>
<dbReference type="AlphaFoldDB" id="A0A3N4GFF0"/>
<dbReference type="EMBL" id="RKMH01000017">
    <property type="protein sequence ID" value="RPA57330.1"/>
    <property type="molecule type" value="Genomic_DNA"/>
</dbReference>
<organism evidence="1 2">
    <name type="scientific">Gordonia oryzae</name>
    <dbReference type="NCBI Taxonomy" id="2487349"/>
    <lineage>
        <taxon>Bacteria</taxon>
        <taxon>Bacillati</taxon>
        <taxon>Actinomycetota</taxon>
        <taxon>Actinomycetes</taxon>
        <taxon>Mycobacteriales</taxon>
        <taxon>Gordoniaceae</taxon>
        <taxon>Gordonia</taxon>
    </lineage>
</organism>
<dbReference type="OrthoDB" id="8452484at2"/>
<accession>A0A3N4GFF0</accession>
<dbReference type="CDD" id="cd06558">
    <property type="entry name" value="crotonase-like"/>
    <property type="match status" value="1"/>
</dbReference>
<dbReference type="PANTHER" id="PTHR43459">
    <property type="entry name" value="ENOYL-COA HYDRATASE"/>
    <property type="match status" value="1"/>
</dbReference>
<comment type="caution">
    <text evidence="1">The sequence shown here is derived from an EMBL/GenBank/DDBJ whole genome shotgun (WGS) entry which is preliminary data.</text>
</comment>
<evidence type="ECO:0000313" key="1">
    <source>
        <dbReference type="EMBL" id="RPA57330.1"/>
    </source>
</evidence>
<dbReference type="RefSeq" id="WP_123932458.1">
    <property type="nucleotide sequence ID" value="NZ_JBPSDP010000018.1"/>
</dbReference>
<dbReference type="GO" id="GO:0003824">
    <property type="term" value="F:catalytic activity"/>
    <property type="evidence" value="ECO:0007669"/>
    <property type="project" value="UniProtKB-ARBA"/>
</dbReference>
<keyword evidence="2" id="KW-1185">Reference proteome</keyword>
<gene>
    <name evidence="1" type="ORF">EF294_18915</name>
</gene>